<gene>
    <name evidence="1" type="ORF">RHMOL_Rhmol01G0207800</name>
</gene>
<keyword evidence="2" id="KW-1185">Reference proteome</keyword>
<dbReference type="EMBL" id="CM046388">
    <property type="protein sequence ID" value="KAI8572544.1"/>
    <property type="molecule type" value="Genomic_DNA"/>
</dbReference>
<reference evidence="1" key="1">
    <citation type="submission" date="2022-02" db="EMBL/GenBank/DDBJ databases">
        <title>Plant Genome Project.</title>
        <authorList>
            <person name="Zhang R.-G."/>
        </authorList>
    </citation>
    <scope>NUCLEOTIDE SEQUENCE</scope>
    <source>
        <strain evidence="1">AT1</strain>
    </source>
</reference>
<evidence type="ECO:0000313" key="2">
    <source>
        <dbReference type="Proteomes" id="UP001062846"/>
    </source>
</evidence>
<sequence length="83" mass="9269">MEDVQQLRSNPSPQHYFLDSTIDIVDRGMSLQGLWKTDAWVVASTKRCLSYSGQRSRPTMVSSRLSASSLDPTIPMSSSYILS</sequence>
<protein>
    <submittedName>
        <fullName evidence="1">Uncharacterized protein</fullName>
    </submittedName>
</protein>
<dbReference type="Proteomes" id="UP001062846">
    <property type="component" value="Chromosome 1"/>
</dbReference>
<accession>A0ACC0Q5K3</accession>
<name>A0ACC0Q5K3_RHOML</name>
<organism evidence="1 2">
    <name type="scientific">Rhododendron molle</name>
    <name type="common">Chinese azalea</name>
    <name type="synonym">Azalea mollis</name>
    <dbReference type="NCBI Taxonomy" id="49168"/>
    <lineage>
        <taxon>Eukaryota</taxon>
        <taxon>Viridiplantae</taxon>
        <taxon>Streptophyta</taxon>
        <taxon>Embryophyta</taxon>
        <taxon>Tracheophyta</taxon>
        <taxon>Spermatophyta</taxon>
        <taxon>Magnoliopsida</taxon>
        <taxon>eudicotyledons</taxon>
        <taxon>Gunneridae</taxon>
        <taxon>Pentapetalae</taxon>
        <taxon>asterids</taxon>
        <taxon>Ericales</taxon>
        <taxon>Ericaceae</taxon>
        <taxon>Ericoideae</taxon>
        <taxon>Rhodoreae</taxon>
        <taxon>Rhododendron</taxon>
    </lineage>
</organism>
<evidence type="ECO:0000313" key="1">
    <source>
        <dbReference type="EMBL" id="KAI8572544.1"/>
    </source>
</evidence>
<proteinExistence type="predicted"/>
<comment type="caution">
    <text evidence="1">The sequence shown here is derived from an EMBL/GenBank/DDBJ whole genome shotgun (WGS) entry which is preliminary data.</text>
</comment>